<reference evidence="2 3" key="1">
    <citation type="submission" date="2019-05" db="EMBL/GenBank/DDBJ databases">
        <title>Nesterenkonia sp. GY239, isolated from the Southern Atlantic Ocean.</title>
        <authorList>
            <person name="Zhang G."/>
        </authorList>
    </citation>
    <scope>NUCLEOTIDE SEQUENCE [LARGE SCALE GENOMIC DNA]</scope>
    <source>
        <strain evidence="2 3">GY239</strain>
    </source>
</reference>
<dbReference type="InterPro" id="IPR027417">
    <property type="entry name" value="P-loop_NTPase"/>
</dbReference>
<evidence type="ECO:0000313" key="3">
    <source>
        <dbReference type="Proteomes" id="UP000306544"/>
    </source>
</evidence>
<gene>
    <name evidence="2" type="ORF">FEF27_09555</name>
</gene>
<keyword evidence="2" id="KW-0067">ATP-binding</keyword>
<dbReference type="EMBL" id="VAWA01000012">
    <property type="protein sequence ID" value="TLP74200.1"/>
    <property type="molecule type" value="Genomic_DNA"/>
</dbReference>
<keyword evidence="2" id="KW-0547">Nucleotide-binding</keyword>
<comment type="caution">
    <text evidence="2">The sequence shown here is derived from an EMBL/GenBank/DDBJ whole genome shotgun (WGS) entry which is preliminary data.</text>
</comment>
<keyword evidence="3" id="KW-1185">Reference proteome</keyword>
<dbReference type="GO" id="GO:0005524">
    <property type="term" value="F:ATP binding"/>
    <property type="evidence" value="ECO:0007669"/>
    <property type="project" value="UniProtKB-KW"/>
</dbReference>
<dbReference type="AlphaFoldDB" id="A0A5R9A6R5"/>
<evidence type="ECO:0000313" key="2">
    <source>
        <dbReference type="EMBL" id="TLP74200.1"/>
    </source>
</evidence>
<evidence type="ECO:0000259" key="1">
    <source>
        <dbReference type="Pfam" id="PF13521"/>
    </source>
</evidence>
<dbReference type="Gene3D" id="3.40.50.300">
    <property type="entry name" value="P-loop containing nucleotide triphosphate hydrolases"/>
    <property type="match status" value="1"/>
</dbReference>
<proteinExistence type="predicted"/>
<feature type="domain" description="NadR/Ttd14 AAA" evidence="1">
    <location>
        <begin position="5"/>
        <end position="165"/>
    </location>
</feature>
<dbReference type="OrthoDB" id="5638848at2"/>
<name>A0A5R9A6R5_9MICC</name>
<dbReference type="RefSeq" id="WP_138170635.1">
    <property type="nucleotide sequence ID" value="NZ_VAWA01000012.1"/>
</dbReference>
<dbReference type="Pfam" id="PF13521">
    <property type="entry name" value="AAA_28"/>
    <property type="match status" value="1"/>
</dbReference>
<protein>
    <submittedName>
        <fullName evidence="2">ATP-binding protein</fullName>
    </submittedName>
</protein>
<accession>A0A5R9A6R5</accession>
<organism evidence="2 3">
    <name type="scientific">Nesterenkonia sphaerica</name>
    <dbReference type="NCBI Taxonomy" id="1804988"/>
    <lineage>
        <taxon>Bacteria</taxon>
        <taxon>Bacillati</taxon>
        <taxon>Actinomycetota</taxon>
        <taxon>Actinomycetes</taxon>
        <taxon>Micrococcales</taxon>
        <taxon>Micrococcaceae</taxon>
        <taxon>Nesterenkonia</taxon>
    </lineage>
</organism>
<dbReference type="Proteomes" id="UP000306544">
    <property type="component" value="Unassembled WGS sequence"/>
</dbReference>
<dbReference type="SUPFAM" id="SSF52540">
    <property type="entry name" value="P-loop containing nucleoside triphosphate hydrolases"/>
    <property type="match status" value="1"/>
</dbReference>
<sequence length="178" mass="20168">MNNWYVITGGPSSGKTTTVQLLQQLGYTTTIEHARHYIDLKRAAGRTVLETRANQAEFQRGVLDMQLQQEASLNPEKVVFLDRALPDSLAYYRFLGLEPDPRLLEAIQEVSYRKVFILDLLPLASDYARTEDVPAQRRIHDLLTEVYLSLPVPVQAVPALSPQQRVEFILDHLIPVDG</sequence>
<dbReference type="InterPro" id="IPR038727">
    <property type="entry name" value="NadR/Ttd14_AAA_dom"/>
</dbReference>